<reference evidence="1" key="1">
    <citation type="submission" date="2023-03" db="EMBL/GenBank/DDBJ databases">
        <title>Chromosome-scale reference genome and RAD-based genetic map of yellow starthistle (Centaurea solstitialis) reveal putative structural variation and QTLs associated with invader traits.</title>
        <authorList>
            <person name="Reatini B."/>
            <person name="Cang F.A."/>
            <person name="Jiang Q."/>
            <person name="Mckibben M.T.W."/>
            <person name="Barker M.S."/>
            <person name="Rieseberg L.H."/>
            <person name="Dlugosch K.M."/>
        </authorList>
    </citation>
    <scope>NUCLEOTIDE SEQUENCE</scope>
    <source>
        <strain evidence="1">CAN-66</strain>
        <tissue evidence="1">Leaf</tissue>
    </source>
</reference>
<accession>A0AA38TLL9</accession>
<name>A0AA38TLL9_9ASTR</name>
<keyword evidence="2" id="KW-1185">Reference proteome</keyword>
<protein>
    <submittedName>
        <fullName evidence="1">Uncharacterized protein</fullName>
    </submittedName>
</protein>
<dbReference type="AlphaFoldDB" id="A0AA38TLL9"/>
<dbReference type="Proteomes" id="UP001172457">
    <property type="component" value="Chromosome 2"/>
</dbReference>
<dbReference type="EMBL" id="JARYMX010000002">
    <property type="protein sequence ID" value="KAJ9562299.1"/>
    <property type="molecule type" value="Genomic_DNA"/>
</dbReference>
<comment type="caution">
    <text evidence="1">The sequence shown here is derived from an EMBL/GenBank/DDBJ whole genome shotgun (WGS) entry which is preliminary data.</text>
</comment>
<evidence type="ECO:0000313" key="1">
    <source>
        <dbReference type="EMBL" id="KAJ9562299.1"/>
    </source>
</evidence>
<evidence type="ECO:0000313" key="2">
    <source>
        <dbReference type="Proteomes" id="UP001172457"/>
    </source>
</evidence>
<proteinExistence type="predicted"/>
<gene>
    <name evidence="1" type="ORF">OSB04_007459</name>
</gene>
<organism evidence="1 2">
    <name type="scientific">Centaurea solstitialis</name>
    <name type="common">yellow star-thistle</name>
    <dbReference type="NCBI Taxonomy" id="347529"/>
    <lineage>
        <taxon>Eukaryota</taxon>
        <taxon>Viridiplantae</taxon>
        <taxon>Streptophyta</taxon>
        <taxon>Embryophyta</taxon>
        <taxon>Tracheophyta</taxon>
        <taxon>Spermatophyta</taxon>
        <taxon>Magnoliopsida</taxon>
        <taxon>eudicotyledons</taxon>
        <taxon>Gunneridae</taxon>
        <taxon>Pentapetalae</taxon>
        <taxon>asterids</taxon>
        <taxon>campanulids</taxon>
        <taxon>Asterales</taxon>
        <taxon>Asteraceae</taxon>
        <taxon>Carduoideae</taxon>
        <taxon>Cardueae</taxon>
        <taxon>Centaureinae</taxon>
        <taxon>Centaurea</taxon>
    </lineage>
</organism>
<sequence length="123" mass="13910">MLEFSTQKTRIGQVYLTRTGHTRFPNQENFGFPNRATGFPNRVLLQVGSDSGFPLTRIGLCAVHPNRAILVTSARPNSLFRKLFQNQVIHSKGIFFFEDMMSREIVSMGSESRPLVLVMGEYA</sequence>